<evidence type="ECO:0000256" key="6">
    <source>
        <dbReference type="ARBA" id="ARBA00074443"/>
    </source>
</evidence>
<evidence type="ECO:0000256" key="3">
    <source>
        <dbReference type="ARBA" id="ARBA00022845"/>
    </source>
</evidence>
<evidence type="ECO:0000256" key="7">
    <source>
        <dbReference type="SAM" id="MobiDB-lite"/>
    </source>
</evidence>
<comment type="similarity">
    <text evidence="5">Belongs to the CTIF family.</text>
</comment>
<accession>A0A8C0AXC9</accession>
<keyword evidence="3" id="KW-0810">Translation regulation</keyword>
<dbReference type="PANTHER" id="PTHR23254">
    <property type="entry name" value="EIF4G DOMAIN PROTEIN"/>
    <property type="match status" value="1"/>
</dbReference>
<reference evidence="9" key="2">
    <citation type="submission" date="2025-09" db="UniProtKB">
        <authorList>
            <consortium name="Ensembl"/>
        </authorList>
    </citation>
    <scope>IDENTIFICATION</scope>
</reference>
<feature type="region of interest" description="Disordered" evidence="7">
    <location>
        <begin position="120"/>
        <end position="216"/>
    </location>
</feature>
<dbReference type="SMART" id="SM00543">
    <property type="entry name" value="MIF4G"/>
    <property type="match status" value="1"/>
</dbReference>
<evidence type="ECO:0000259" key="8">
    <source>
        <dbReference type="SMART" id="SM00543"/>
    </source>
</evidence>
<dbReference type="InterPro" id="IPR016024">
    <property type="entry name" value="ARM-type_fold"/>
</dbReference>
<dbReference type="InterPro" id="IPR051367">
    <property type="entry name" value="mRNA_TranslReg/HistoneTransl"/>
</dbReference>
<dbReference type="PANTHER" id="PTHR23254:SF16">
    <property type="entry name" value="CBP80_20-DEPENDENT TRANSLATION INITIATION FACTOR"/>
    <property type="match status" value="1"/>
</dbReference>
<proteinExistence type="inferred from homology"/>
<sequence length="524" mass="60234">MENSSVASASSEAGSSRSQEIEELERFIDSYVLEYQVQGLLTDKTEVDGESEKTQSHVSQVGKGRSVGWERGWGTPNGNKESSLDMLGTDIWAANTFDSFSGATWDLQPEKLDFTQFHRKLRNTSKHPLRRRNDRRRQQRLPGGNKSQQHTDHQQGGTKHNRDHQKLYQGGQAPHSSGRTGHHGYSQNRRWHHNQKHSPNDKETHRNAKETENLKIEDTSVCTVHIPVETHRGPEAVEKQSQQYIQESETKRKDSIHERIGERPKINLLQSSKDRLRRRLKEKDEVTVETTNPEKNKMDKLIEILNSMRNNSSDVDSKLTTFMEEAQNSTNSEEMLGEIVKTIYQKAVTDRSFASTAAKLCDKMALFMVEGTKFRSLLLNMLQKDFTMREELQQRDVERWLGFITFLCEVFGTMRSSTGEPFRVLVCPIYTCLRELLQSQDVKEDAVLCCSMELQSTGRLLEEQLPEMMTELLAIARDKMLCPSESMLTRSLLLEVIELHANNWNPLTPTITQYYNKTIQKLTA</sequence>
<dbReference type="Ensembl" id="ENSBJAT00000008631.1">
    <property type="protein sequence ID" value="ENSBJAP00000008388.1"/>
    <property type="gene ID" value="ENSBJAG00000005815.1"/>
</dbReference>
<keyword evidence="2" id="KW-0963">Cytoplasm</keyword>
<feature type="region of interest" description="Disordered" evidence="7">
    <location>
        <begin position="44"/>
        <end position="81"/>
    </location>
</feature>
<keyword evidence="4" id="KW-0866">Nonsense-mediated mRNA decay</keyword>
<keyword evidence="10" id="KW-1185">Reference proteome</keyword>
<feature type="compositionally biased region" description="Basic and acidic residues" evidence="7">
    <location>
        <begin position="198"/>
        <end position="216"/>
    </location>
</feature>
<evidence type="ECO:0000256" key="5">
    <source>
        <dbReference type="ARBA" id="ARBA00061426"/>
    </source>
</evidence>
<evidence type="ECO:0000256" key="1">
    <source>
        <dbReference type="ARBA" id="ARBA00004556"/>
    </source>
</evidence>
<dbReference type="GO" id="GO:0005829">
    <property type="term" value="C:cytosol"/>
    <property type="evidence" value="ECO:0007669"/>
    <property type="project" value="TreeGrafter"/>
</dbReference>
<reference evidence="9" key="1">
    <citation type="submission" date="2025-08" db="UniProtKB">
        <authorList>
            <consortium name="Ensembl"/>
        </authorList>
    </citation>
    <scope>IDENTIFICATION</scope>
</reference>
<dbReference type="GO" id="GO:0008494">
    <property type="term" value="F:translation activator activity"/>
    <property type="evidence" value="ECO:0007669"/>
    <property type="project" value="TreeGrafter"/>
</dbReference>
<dbReference type="GO" id="GO:0006446">
    <property type="term" value="P:regulation of translational initiation"/>
    <property type="evidence" value="ECO:0007669"/>
    <property type="project" value="TreeGrafter"/>
</dbReference>
<feature type="compositionally biased region" description="Basic and acidic residues" evidence="7">
    <location>
        <begin position="44"/>
        <end position="55"/>
    </location>
</feature>
<evidence type="ECO:0000256" key="4">
    <source>
        <dbReference type="ARBA" id="ARBA00023161"/>
    </source>
</evidence>
<dbReference type="FunFam" id="1.25.40.180:FF:000019">
    <property type="entry name" value="CBP80/20-dependent translation initiation factor isoform X2"/>
    <property type="match status" value="1"/>
</dbReference>
<protein>
    <recommendedName>
        <fullName evidence="6">CBP80/20-dependent translation initiation factor</fullName>
    </recommendedName>
</protein>
<evidence type="ECO:0000313" key="9">
    <source>
        <dbReference type="Ensembl" id="ENSBJAP00000008388.1"/>
    </source>
</evidence>
<comment type="subcellular location">
    <subcellularLocation>
        <location evidence="1">Cytoplasm</location>
        <location evidence="1">Perinuclear region</location>
    </subcellularLocation>
</comment>
<dbReference type="GO" id="GO:0048471">
    <property type="term" value="C:perinuclear region of cytoplasm"/>
    <property type="evidence" value="ECO:0007669"/>
    <property type="project" value="UniProtKB-SubCell"/>
</dbReference>
<dbReference type="GO" id="GO:0000184">
    <property type="term" value="P:nuclear-transcribed mRNA catabolic process, nonsense-mediated decay"/>
    <property type="evidence" value="ECO:0007669"/>
    <property type="project" value="UniProtKB-KW"/>
</dbReference>
<feature type="compositionally biased region" description="Basic residues" evidence="7">
    <location>
        <begin position="120"/>
        <end position="139"/>
    </location>
</feature>
<dbReference type="SUPFAM" id="SSF48371">
    <property type="entry name" value="ARM repeat"/>
    <property type="match status" value="1"/>
</dbReference>
<dbReference type="InterPro" id="IPR003890">
    <property type="entry name" value="MIF4G-like_typ-3"/>
</dbReference>
<feature type="domain" description="MIF4G" evidence="8">
    <location>
        <begin position="302"/>
        <end position="503"/>
    </location>
</feature>
<dbReference type="GO" id="GO:0003723">
    <property type="term" value="F:RNA binding"/>
    <property type="evidence" value="ECO:0007669"/>
    <property type="project" value="InterPro"/>
</dbReference>
<dbReference type="Pfam" id="PF02854">
    <property type="entry name" value="MIF4G"/>
    <property type="match status" value="1"/>
</dbReference>
<organism evidence="9 10">
    <name type="scientific">Buteo japonicus</name>
    <dbReference type="NCBI Taxonomy" id="224669"/>
    <lineage>
        <taxon>Eukaryota</taxon>
        <taxon>Metazoa</taxon>
        <taxon>Chordata</taxon>
        <taxon>Craniata</taxon>
        <taxon>Vertebrata</taxon>
        <taxon>Euteleostomi</taxon>
        <taxon>Archelosauria</taxon>
        <taxon>Archosauria</taxon>
        <taxon>Dinosauria</taxon>
        <taxon>Saurischia</taxon>
        <taxon>Theropoda</taxon>
        <taxon>Coelurosauria</taxon>
        <taxon>Aves</taxon>
        <taxon>Neognathae</taxon>
        <taxon>Neoaves</taxon>
        <taxon>Telluraves</taxon>
        <taxon>Accipitrimorphae</taxon>
        <taxon>Accipitriformes</taxon>
        <taxon>Accipitridae</taxon>
        <taxon>Accipitrinae</taxon>
        <taxon>Buteo</taxon>
    </lineage>
</organism>
<dbReference type="AlphaFoldDB" id="A0A8C0AXC9"/>
<dbReference type="Proteomes" id="UP000694555">
    <property type="component" value="Unplaced"/>
</dbReference>
<evidence type="ECO:0000256" key="2">
    <source>
        <dbReference type="ARBA" id="ARBA00022490"/>
    </source>
</evidence>
<evidence type="ECO:0000313" key="10">
    <source>
        <dbReference type="Proteomes" id="UP000694555"/>
    </source>
</evidence>
<dbReference type="Gene3D" id="1.25.40.180">
    <property type="match status" value="1"/>
</dbReference>
<name>A0A8C0AXC9_9AVES</name>